<proteinExistence type="predicted"/>
<evidence type="ECO:0000256" key="3">
    <source>
        <dbReference type="ARBA" id="ARBA00022771"/>
    </source>
</evidence>
<dbReference type="PANTHER" id="PTHR46481:SF10">
    <property type="entry name" value="ZINC FINGER BED DOMAIN-CONTAINING PROTEIN 39"/>
    <property type="match status" value="1"/>
</dbReference>
<dbReference type="OrthoDB" id="6597442at2759"/>
<feature type="domain" description="NOL9 C-terminal" evidence="8">
    <location>
        <begin position="444"/>
        <end position="533"/>
    </location>
</feature>
<feature type="domain" description="Clp1 P-loop" evidence="7">
    <location>
        <begin position="238"/>
        <end position="384"/>
    </location>
</feature>
<dbReference type="Pfam" id="PF05699">
    <property type="entry name" value="Dimer_Tnp_hAT"/>
    <property type="match status" value="1"/>
</dbReference>
<evidence type="ECO:0000313" key="9">
    <source>
        <dbReference type="EMBL" id="KAE9525915.1"/>
    </source>
</evidence>
<dbReference type="InterPro" id="IPR057570">
    <property type="entry name" value="NOL9_C"/>
</dbReference>
<evidence type="ECO:0000259" key="8">
    <source>
        <dbReference type="Pfam" id="PF25467"/>
    </source>
</evidence>
<evidence type="ECO:0000259" key="7">
    <source>
        <dbReference type="Pfam" id="PF16575"/>
    </source>
</evidence>
<keyword evidence="5" id="KW-0539">Nucleus</keyword>
<comment type="subcellular location">
    <subcellularLocation>
        <location evidence="1">Nucleus</location>
    </subcellularLocation>
</comment>
<keyword evidence="10" id="KW-1185">Reference proteome</keyword>
<dbReference type="Pfam" id="PF25467">
    <property type="entry name" value="NOL9_C"/>
    <property type="match status" value="1"/>
</dbReference>
<dbReference type="GO" id="GO:0008270">
    <property type="term" value="F:zinc ion binding"/>
    <property type="evidence" value="ECO:0007669"/>
    <property type="project" value="UniProtKB-KW"/>
</dbReference>
<evidence type="ECO:0000256" key="5">
    <source>
        <dbReference type="ARBA" id="ARBA00023242"/>
    </source>
</evidence>
<dbReference type="Pfam" id="PF16575">
    <property type="entry name" value="CLP1_P"/>
    <property type="match status" value="1"/>
</dbReference>
<evidence type="ECO:0000313" key="10">
    <source>
        <dbReference type="Proteomes" id="UP000475862"/>
    </source>
</evidence>
<dbReference type="PANTHER" id="PTHR46481">
    <property type="entry name" value="ZINC FINGER BED DOMAIN-CONTAINING PROTEIN 4"/>
    <property type="match status" value="1"/>
</dbReference>
<dbReference type="InterPro" id="IPR027417">
    <property type="entry name" value="P-loop_NTPase"/>
</dbReference>
<evidence type="ECO:0008006" key="11">
    <source>
        <dbReference type="Google" id="ProtNLM"/>
    </source>
</evidence>
<reference evidence="9 10" key="1">
    <citation type="submission" date="2019-08" db="EMBL/GenBank/DDBJ databases">
        <title>The genome of the soybean aphid Biotype 1, its phylome, world population structure and adaptation to the North American continent.</title>
        <authorList>
            <person name="Giordano R."/>
            <person name="Donthu R.K."/>
            <person name="Hernandez A.G."/>
            <person name="Wright C.L."/>
            <person name="Zimin A.V."/>
        </authorList>
    </citation>
    <scope>NUCLEOTIDE SEQUENCE [LARGE SCALE GENOMIC DNA]</scope>
    <source>
        <tissue evidence="9">Whole aphids</tissue>
    </source>
</reference>
<dbReference type="AlphaFoldDB" id="A0A6G0T6T2"/>
<evidence type="ECO:0000256" key="2">
    <source>
        <dbReference type="ARBA" id="ARBA00022723"/>
    </source>
</evidence>
<dbReference type="EMBL" id="VYZN01000057">
    <property type="protein sequence ID" value="KAE9525915.1"/>
    <property type="molecule type" value="Genomic_DNA"/>
</dbReference>
<comment type="caution">
    <text evidence="9">The sequence shown here is derived from an EMBL/GenBank/DDBJ whole genome shotgun (WGS) entry which is preliminary data.</text>
</comment>
<protein>
    <recommendedName>
        <fullName evidence="11">HAT C-terminal dimerisation domain-containing protein</fullName>
    </recommendedName>
</protein>
<keyword evidence="3" id="KW-0863">Zinc-finger</keyword>
<dbReference type="SUPFAM" id="SSF53098">
    <property type="entry name" value="Ribonuclease H-like"/>
    <property type="match status" value="1"/>
</dbReference>
<dbReference type="InterPro" id="IPR032319">
    <property type="entry name" value="CLP1_P"/>
</dbReference>
<dbReference type="InterPro" id="IPR052035">
    <property type="entry name" value="ZnF_BED_domain_contain"/>
</dbReference>
<evidence type="ECO:0000256" key="4">
    <source>
        <dbReference type="ARBA" id="ARBA00022833"/>
    </source>
</evidence>
<gene>
    <name evidence="9" type="ORF">AGLY_013964</name>
</gene>
<keyword evidence="4" id="KW-0862">Zinc</keyword>
<accession>A0A6G0T6T2</accession>
<dbReference type="InterPro" id="IPR008906">
    <property type="entry name" value="HATC_C_dom"/>
</dbReference>
<organism evidence="9 10">
    <name type="scientific">Aphis glycines</name>
    <name type="common">Soybean aphid</name>
    <dbReference type="NCBI Taxonomy" id="307491"/>
    <lineage>
        <taxon>Eukaryota</taxon>
        <taxon>Metazoa</taxon>
        <taxon>Ecdysozoa</taxon>
        <taxon>Arthropoda</taxon>
        <taxon>Hexapoda</taxon>
        <taxon>Insecta</taxon>
        <taxon>Pterygota</taxon>
        <taxon>Neoptera</taxon>
        <taxon>Paraneoptera</taxon>
        <taxon>Hemiptera</taxon>
        <taxon>Sternorrhyncha</taxon>
        <taxon>Aphidomorpha</taxon>
        <taxon>Aphidoidea</taxon>
        <taxon>Aphididae</taxon>
        <taxon>Aphidini</taxon>
        <taxon>Aphis</taxon>
        <taxon>Aphis</taxon>
    </lineage>
</organism>
<dbReference type="GO" id="GO:0046983">
    <property type="term" value="F:protein dimerization activity"/>
    <property type="evidence" value="ECO:0007669"/>
    <property type="project" value="InterPro"/>
</dbReference>
<keyword evidence="2" id="KW-0479">Metal-binding</keyword>
<dbReference type="SUPFAM" id="SSF140996">
    <property type="entry name" value="Hermes dimerisation domain"/>
    <property type="match status" value="1"/>
</dbReference>
<dbReference type="Gene3D" id="3.40.50.300">
    <property type="entry name" value="P-loop containing nucleotide triphosphate hydrolases"/>
    <property type="match status" value="1"/>
</dbReference>
<evidence type="ECO:0000259" key="6">
    <source>
        <dbReference type="Pfam" id="PF05699"/>
    </source>
</evidence>
<dbReference type="Proteomes" id="UP000475862">
    <property type="component" value="Unassembled WGS sequence"/>
</dbReference>
<dbReference type="GO" id="GO:0005634">
    <property type="term" value="C:nucleus"/>
    <property type="evidence" value="ECO:0007669"/>
    <property type="project" value="UniProtKB-SubCell"/>
</dbReference>
<dbReference type="InterPro" id="IPR012337">
    <property type="entry name" value="RNaseH-like_sf"/>
</dbReference>
<sequence length="1115" mass="127511">MRSELGLLGSENLTGMRQSQVSYVNHFFFFYYYDKSQLAYVQNRKPLVHVLSSLCINNNLGFEMKEIFRLPDTLLIFYESNSSEKVVIEFNGEDVLYIIGTVDVCVLEGKIEIWGYTMAVDTPKTVLYSIGLRGLIPIKSADGQKAVVILEKSSQTIKWKTFMNKYVLNYNMFALNGRRLTPPKLLLELEEKLGCWFDLNKTPMSNQRLVNDEQWQCFCDELLNRSIELEPIRVLLAGYKNSGKSTMMCYFINKLLIKWDRILVLDFDIEQSEFSIPSCISAFVIDKPLLGPNFTHLMQPLKSYFFESNDVMTNIPLYNEIVEKIVNDIKTNDLQKMPCFINTMGFIKGPGLKILHNLISKIKPSDVVQLKFNENQDLNLHSEIINNNTKSSLSYNLWYFTSTVKNKLAKAPYLQYVDKPIRQQLVIVSYFSKCLESTDIFFNDIVPYRINMQNIDVQIKDVDGLTQDESLDIINANVVALCVDNHTNVCECVGFGVVRAVNKSTGNIYISTPVIPDLLKQVNQFRLGNVNLPNTFYAEENDPDNQLIQATENTFSPSTSATSSNLSSQHLISSQYSESSSFRPRQLKFFGSTKINELSDSEINTINKSFIKMIVADYQPLSLVENVGFIEYSKKLQPLYSIPSKKVLTSQLLPQEYNVILLKIKSILQNVNDLSITTDMWTSDSNKSYITVTCHFIFDDKLYSPVIATKSVSDRHTGQNIAATLTNIFNEWNIANKIITVISDNGSIIKNAINEHLLKNHHPCVAHTLNLTINEAINENSDLNQILKKCRTIVGHFKHSSNATEKLKDFQLKMNLPPLKVKQDVPTMWNSSLIMMERLLSIKEPLSATMSTLPQAPNYLNESEWEIILDSTHILKPFQIMTAELLSGEKYPTLSVVIPLIRGLQHNLRNLKTKTDIGDIFRNMLMDIVSRRLGILENNKIVAKATFLDPRFKKTAFDLLENASNAQKWISGELKMMISKNTEKKNEMNTTESTAHSSNSTNNATKSLWEHFDNKVVQVKTSLSPNITSTLMIRQYLDMPLLDRRKNPLEFWKQHKHTLPDLYNMQLKYLCIPATSVPSERVFSKTGLMTNDHRNRLSPKKLDYIIFLNSNLNLF</sequence>
<feature type="domain" description="HAT C-terminal dimerisation" evidence="6">
    <location>
        <begin position="1034"/>
        <end position="1112"/>
    </location>
</feature>
<evidence type="ECO:0000256" key="1">
    <source>
        <dbReference type="ARBA" id="ARBA00004123"/>
    </source>
</evidence>
<name>A0A6G0T6T2_APHGL</name>